<dbReference type="HOGENOM" id="CLU_1789938_0_0_1"/>
<dbReference type="Proteomes" id="UP000026961">
    <property type="component" value="Chromosome 2"/>
</dbReference>
<reference evidence="2" key="2">
    <citation type="submission" date="2018-05" db="EMBL/GenBank/DDBJ databases">
        <title>OgluRS3 (Oryza glumaepatula Reference Sequence Version 3).</title>
        <authorList>
            <person name="Zhang J."/>
            <person name="Kudrna D."/>
            <person name="Lee S."/>
            <person name="Talag J."/>
            <person name="Welchert J."/>
            <person name="Wing R.A."/>
        </authorList>
    </citation>
    <scope>NUCLEOTIDE SEQUENCE [LARGE SCALE GENOMIC DNA]</scope>
</reference>
<sequence length="145" mass="15912">MACEAAALRQKLPTEHSCLGASGRRLGGRGVLGLGGNVTAHAMARLLSTRLPRRCLLACGRCAVRVTEETARPEGMVTVDAVGRTEEKEEKRRNERMGKKKERRAHLPVGVGFVMLPHHHPCGMPGKILEMAWQFGIGLTQFNKF</sequence>
<name>A0A0D9YTJ5_9ORYZ</name>
<feature type="compositionally biased region" description="Basic and acidic residues" evidence="1">
    <location>
        <begin position="84"/>
        <end position="97"/>
    </location>
</feature>
<protein>
    <submittedName>
        <fullName evidence="2">Uncharacterized protein</fullName>
    </submittedName>
</protein>
<reference evidence="2" key="1">
    <citation type="submission" date="2015-04" db="UniProtKB">
        <authorList>
            <consortium name="EnsemblPlants"/>
        </authorList>
    </citation>
    <scope>IDENTIFICATION</scope>
</reference>
<evidence type="ECO:0000313" key="3">
    <source>
        <dbReference type="Proteomes" id="UP000026961"/>
    </source>
</evidence>
<accession>A0A0D9YTJ5</accession>
<dbReference type="EnsemblPlants" id="OGLUM02G20590.1">
    <property type="protein sequence ID" value="OGLUM02G20590.1"/>
    <property type="gene ID" value="OGLUM02G20590"/>
</dbReference>
<organism evidence="2">
    <name type="scientific">Oryza glumipatula</name>
    <dbReference type="NCBI Taxonomy" id="40148"/>
    <lineage>
        <taxon>Eukaryota</taxon>
        <taxon>Viridiplantae</taxon>
        <taxon>Streptophyta</taxon>
        <taxon>Embryophyta</taxon>
        <taxon>Tracheophyta</taxon>
        <taxon>Spermatophyta</taxon>
        <taxon>Magnoliopsida</taxon>
        <taxon>Liliopsida</taxon>
        <taxon>Poales</taxon>
        <taxon>Poaceae</taxon>
        <taxon>BOP clade</taxon>
        <taxon>Oryzoideae</taxon>
        <taxon>Oryzeae</taxon>
        <taxon>Oryzinae</taxon>
        <taxon>Oryza</taxon>
    </lineage>
</organism>
<keyword evidence="3" id="KW-1185">Reference proteome</keyword>
<evidence type="ECO:0000256" key="1">
    <source>
        <dbReference type="SAM" id="MobiDB-lite"/>
    </source>
</evidence>
<dbReference type="AlphaFoldDB" id="A0A0D9YTJ5"/>
<dbReference type="Gramene" id="OGLUM02G20590.1">
    <property type="protein sequence ID" value="OGLUM02G20590.1"/>
    <property type="gene ID" value="OGLUM02G20590"/>
</dbReference>
<feature type="region of interest" description="Disordered" evidence="1">
    <location>
        <begin position="84"/>
        <end position="103"/>
    </location>
</feature>
<evidence type="ECO:0000313" key="2">
    <source>
        <dbReference type="EnsemblPlants" id="OGLUM02G20590.1"/>
    </source>
</evidence>
<proteinExistence type="predicted"/>